<dbReference type="InParanoid" id="N1JB37"/>
<feature type="compositionally biased region" description="Low complexity" evidence="1">
    <location>
        <begin position="199"/>
        <end position="213"/>
    </location>
</feature>
<dbReference type="EMBL" id="CAUH01003645">
    <property type="protein sequence ID" value="CCU77396.1"/>
    <property type="molecule type" value="Genomic_DNA"/>
</dbReference>
<dbReference type="AlphaFoldDB" id="N1JB37"/>
<evidence type="ECO:0000256" key="1">
    <source>
        <dbReference type="SAM" id="MobiDB-lite"/>
    </source>
</evidence>
<dbReference type="Proteomes" id="UP000015441">
    <property type="component" value="Unassembled WGS sequence"/>
</dbReference>
<evidence type="ECO:0000313" key="3">
    <source>
        <dbReference type="Proteomes" id="UP000015441"/>
    </source>
</evidence>
<gene>
    <name evidence="2" type="ORF">BGHDH14_bgh04136</name>
</gene>
<accession>N1JB37</accession>
<feature type="compositionally biased region" description="Basic and acidic residues" evidence="1">
    <location>
        <begin position="217"/>
        <end position="233"/>
    </location>
</feature>
<feature type="region of interest" description="Disordered" evidence="1">
    <location>
        <begin position="184"/>
        <end position="250"/>
    </location>
</feature>
<proteinExistence type="predicted"/>
<keyword evidence="3" id="KW-1185">Reference proteome</keyword>
<name>N1JB37_BLUG1</name>
<dbReference type="HOGENOM" id="CLU_018153_2_1_1"/>
<comment type="caution">
    <text evidence="2">The sequence shown here is derived from an EMBL/GenBank/DDBJ whole genome shotgun (WGS) entry which is preliminary data.</text>
</comment>
<evidence type="ECO:0000313" key="2">
    <source>
        <dbReference type="EMBL" id="CCU77396.1"/>
    </source>
</evidence>
<reference evidence="2 3" key="1">
    <citation type="journal article" date="2010" name="Science">
        <title>Genome expansion and gene loss in powdery mildew fungi reveal tradeoffs in extreme parasitism.</title>
        <authorList>
            <person name="Spanu P.D."/>
            <person name="Abbott J.C."/>
            <person name="Amselem J."/>
            <person name="Burgis T.A."/>
            <person name="Soanes D.M."/>
            <person name="Stueber K."/>
            <person name="Ver Loren van Themaat E."/>
            <person name="Brown J.K.M."/>
            <person name="Butcher S.A."/>
            <person name="Gurr S.J."/>
            <person name="Lebrun M.-H."/>
            <person name="Ridout C.J."/>
            <person name="Schulze-Lefert P."/>
            <person name="Talbot N.J."/>
            <person name="Ahmadinejad N."/>
            <person name="Ametz C."/>
            <person name="Barton G.R."/>
            <person name="Benjdia M."/>
            <person name="Bidzinski P."/>
            <person name="Bindschedler L.V."/>
            <person name="Both M."/>
            <person name="Brewer M.T."/>
            <person name="Cadle-Davidson L."/>
            <person name="Cadle-Davidson M.M."/>
            <person name="Collemare J."/>
            <person name="Cramer R."/>
            <person name="Frenkel O."/>
            <person name="Godfrey D."/>
            <person name="Harriman J."/>
            <person name="Hoede C."/>
            <person name="King B.C."/>
            <person name="Klages S."/>
            <person name="Kleemann J."/>
            <person name="Knoll D."/>
            <person name="Koti P.S."/>
            <person name="Kreplak J."/>
            <person name="Lopez-Ruiz F.J."/>
            <person name="Lu X."/>
            <person name="Maekawa T."/>
            <person name="Mahanil S."/>
            <person name="Micali C."/>
            <person name="Milgroom M.G."/>
            <person name="Montana G."/>
            <person name="Noir S."/>
            <person name="O'Connell R.J."/>
            <person name="Oberhaensli S."/>
            <person name="Parlange F."/>
            <person name="Pedersen C."/>
            <person name="Quesneville H."/>
            <person name="Reinhardt R."/>
            <person name="Rott M."/>
            <person name="Sacristan S."/>
            <person name="Schmidt S.M."/>
            <person name="Schoen M."/>
            <person name="Skamnioti P."/>
            <person name="Sommer H."/>
            <person name="Stephens A."/>
            <person name="Takahara H."/>
            <person name="Thordal-Christensen H."/>
            <person name="Vigouroux M."/>
            <person name="Wessling R."/>
            <person name="Wicker T."/>
            <person name="Panstruga R."/>
        </authorList>
    </citation>
    <scope>NUCLEOTIDE SEQUENCE [LARGE SCALE GENOMIC DNA]</scope>
    <source>
        <strain evidence="2">DH14</strain>
    </source>
</reference>
<organism evidence="2 3">
    <name type="scientific">Blumeria graminis f. sp. hordei (strain DH14)</name>
    <name type="common">Barley powdery mildew</name>
    <name type="synonym">Oidium monilioides f. sp. hordei</name>
    <dbReference type="NCBI Taxonomy" id="546991"/>
    <lineage>
        <taxon>Eukaryota</taxon>
        <taxon>Fungi</taxon>
        <taxon>Dikarya</taxon>
        <taxon>Ascomycota</taxon>
        <taxon>Pezizomycotina</taxon>
        <taxon>Leotiomycetes</taxon>
        <taxon>Erysiphales</taxon>
        <taxon>Erysiphaceae</taxon>
        <taxon>Blumeria</taxon>
        <taxon>Blumeria hordei</taxon>
    </lineage>
</organism>
<protein>
    <submittedName>
        <fullName evidence="2">EKA-like protein</fullName>
    </submittedName>
</protein>
<sequence length="250" mass="27002">MNAPEIEMIDRAVDQFVIRGLSDFIWAAKTNSGSSEPTQQAKKLVPLPTTPMSSRISSRKITALPTRLPETDKIIMAPSNAARDESLERGSEVEQESNIPTIPEEMAVLVENEKRRAAEAAANISICASTINIVENHLSPILTGEHKNFIDSFRVYLRASIAQFIQVGPGATPPVLPKVPAFPQANPTTSTPVETHRTSAAAPSGPKAKSWAAIVGKDTRREGAGARDKESRTKLPSPPAVKIVSRPIRD</sequence>